<evidence type="ECO:0000256" key="2">
    <source>
        <dbReference type="PIRSR" id="PIRSR640198-2"/>
    </source>
</evidence>
<dbReference type="Pfam" id="PF02661">
    <property type="entry name" value="Fic"/>
    <property type="match status" value="1"/>
</dbReference>
<dbReference type="AlphaFoldDB" id="A0A0F0CL78"/>
<evidence type="ECO:0000313" key="4">
    <source>
        <dbReference type="EMBL" id="KJJ84012.1"/>
    </source>
</evidence>
<reference evidence="4 5" key="1">
    <citation type="submission" date="2015-02" db="EMBL/GenBank/DDBJ databases">
        <title>Single-cell genomics of uncultivated deep-branching MTB reveals a conserved set of magnetosome genes.</title>
        <authorList>
            <person name="Kolinko S."/>
            <person name="Richter M."/>
            <person name="Glockner F.O."/>
            <person name="Brachmann A."/>
            <person name="Schuler D."/>
        </authorList>
    </citation>
    <scope>NUCLEOTIDE SEQUENCE [LARGE SCALE GENOMIC DNA]</scope>
    <source>
        <strain evidence="4">SKK-01</strain>
    </source>
</reference>
<dbReference type="PANTHER" id="PTHR13504">
    <property type="entry name" value="FIDO DOMAIN-CONTAINING PROTEIN DDB_G0283145"/>
    <property type="match status" value="1"/>
</dbReference>
<dbReference type="GO" id="GO:0005524">
    <property type="term" value="F:ATP binding"/>
    <property type="evidence" value="ECO:0007669"/>
    <property type="project" value="UniProtKB-KW"/>
</dbReference>
<dbReference type="InterPro" id="IPR003812">
    <property type="entry name" value="Fido"/>
</dbReference>
<feature type="binding site" evidence="2">
    <location>
        <begin position="234"/>
        <end position="235"/>
    </location>
    <ligand>
        <name>ATP</name>
        <dbReference type="ChEBI" id="CHEBI:30616"/>
    </ligand>
</feature>
<keyword evidence="5" id="KW-1185">Reference proteome</keyword>
<sequence length="345" mass="39969">MNSFKKKNVELPLSAVWLTNSISEYKGKQDIYTKQTPQVLKTLFETALIESAESSNRIEGVTIDRARLKPLLIGHSRPRDRSEEEVAGYRKALDLIHKKYKSISITPEIIQEFHSLCRNESWDAGKWKEKDNDIIRKNPDGRVEVIFRPVSAAKTPEMMEQLCLSYEYSISQLKYPDLYAVACLVLDFLSIHPFRDGNGRVSRLLTLLALYQHGFMVGKYISIERIIENSKETYYENLNKSSQKWHDARHDVIPWLNYFLGTVLTAYKEFEIRARNINSLRGTKKELVIQVINSQHGEFTISDIERACPSVSRVMIKKVLLQMHKARKIKGIGIGQSARWKRMVY</sequence>
<keyword evidence="4" id="KW-0132">Cell division</keyword>
<dbReference type="SUPFAM" id="SSF140931">
    <property type="entry name" value="Fic-like"/>
    <property type="match status" value="1"/>
</dbReference>
<dbReference type="InterPro" id="IPR040198">
    <property type="entry name" value="Fido_containing"/>
</dbReference>
<feature type="binding site" evidence="2">
    <location>
        <begin position="196"/>
        <end position="203"/>
    </location>
    <ligand>
        <name>ATP</name>
        <dbReference type="ChEBI" id="CHEBI:30616"/>
    </ligand>
</feature>
<evidence type="ECO:0000256" key="1">
    <source>
        <dbReference type="PIRSR" id="PIRSR640198-1"/>
    </source>
</evidence>
<keyword evidence="2" id="KW-0547">Nucleotide-binding</keyword>
<comment type="caution">
    <text evidence="4">The sequence shown here is derived from an EMBL/GenBank/DDBJ whole genome shotgun (WGS) entry which is preliminary data.</text>
</comment>
<dbReference type="PROSITE" id="PS51459">
    <property type="entry name" value="FIDO"/>
    <property type="match status" value="1"/>
</dbReference>
<organism evidence="4 5">
    <name type="scientific">Candidatus Omnitrophus magneticus</name>
    <dbReference type="NCBI Taxonomy" id="1609969"/>
    <lineage>
        <taxon>Bacteria</taxon>
        <taxon>Pseudomonadati</taxon>
        <taxon>Candidatus Omnitrophota</taxon>
        <taxon>Candidatus Omnitrophus</taxon>
    </lineage>
</organism>
<gene>
    <name evidence="4" type="ORF">OMAG_002126</name>
</gene>
<dbReference type="GO" id="GO:0051301">
    <property type="term" value="P:cell division"/>
    <property type="evidence" value="ECO:0007669"/>
    <property type="project" value="UniProtKB-KW"/>
</dbReference>
<protein>
    <submittedName>
        <fullName evidence="4">Cell division protein Fic</fullName>
    </submittedName>
</protein>
<dbReference type="EMBL" id="JYNY01000419">
    <property type="protein sequence ID" value="KJJ84012.1"/>
    <property type="molecule type" value="Genomic_DNA"/>
</dbReference>
<feature type="domain" description="Fido" evidence="3">
    <location>
        <begin position="105"/>
        <end position="261"/>
    </location>
</feature>
<feature type="active site" evidence="1">
    <location>
        <position position="192"/>
    </location>
</feature>
<dbReference type="PANTHER" id="PTHR13504:SF38">
    <property type="entry name" value="FIDO DOMAIN-CONTAINING PROTEIN"/>
    <property type="match status" value="1"/>
</dbReference>
<dbReference type="Gene3D" id="1.10.3290.10">
    <property type="entry name" value="Fido-like domain"/>
    <property type="match status" value="1"/>
</dbReference>
<accession>A0A0F0CL78</accession>
<dbReference type="Proteomes" id="UP000033428">
    <property type="component" value="Unassembled WGS sequence"/>
</dbReference>
<keyword evidence="2" id="KW-0067">ATP-binding</keyword>
<evidence type="ECO:0000313" key="5">
    <source>
        <dbReference type="Proteomes" id="UP000033428"/>
    </source>
</evidence>
<proteinExistence type="predicted"/>
<dbReference type="InterPro" id="IPR036597">
    <property type="entry name" value="Fido-like_dom_sf"/>
</dbReference>
<evidence type="ECO:0000259" key="3">
    <source>
        <dbReference type="PROSITE" id="PS51459"/>
    </source>
</evidence>
<keyword evidence="4" id="KW-0131">Cell cycle</keyword>
<name>A0A0F0CL78_9BACT</name>